<comment type="caution">
    <text evidence="1">The sequence shown here is derived from an EMBL/GenBank/DDBJ whole genome shotgun (WGS) entry which is preliminary data.</text>
</comment>
<gene>
    <name evidence="1" type="ORF">QPK29_008400</name>
</gene>
<dbReference type="EMBL" id="JASNRB020000004">
    <property type="protein sequence ID" value="MFJ1467727.1"/>
    <property type="molecule type" value="Genomic_DNA"/>
</dbReference>
<proteinExistence type="predicted"/>
<name>A0ACC7M774_9BURK</name>
<protein>
    <submittedName>
        <fullName evidence="1">Uncharacterized protein</fullName>
    </submittedName>
</protein>
<reference evidence="1" key="1">
    <citation type="submission" date="2024-11" db="EMBL/GenBank/DDBJ databases">
        <title>Description of Massilia orientalis sp. nov., isolated from rhizosphere soil of Ageratina adenophora.</title>
        <authorList>
            <person name="Wang Y."/>
        </authorList>
    </citation>
    <scope>NUCLEOTIDE SEQUENCE</scope>
    <source>
        <strain evidence="1">YIM B02787</strain>
    </source>
</reference>
<evidence type="ECO:0000313" key="1">
    <source>
        <dbReference type="EMBL" id="MFJ1467727.1"/>
    </source>
</evidence>
<accession>A0ACC7M774</accession>
<evidence type="ECO:0000313" key="2">
    <source>
        <dbReference type="Proteomes" id="UP001168096"/>
    </source>
</evidence>
<keyword evidence="2" id="KW-1185">Reference proteome</keyword>
<sequence>MHETKVNTNHCGATPSEAKKASPRPYWYRPEVGPQPPFALVSTNIGLGGGRLYALVLAPDGYRYECGIQDILRVIDLIQEPGRTKLLAGAEIEYGLLAGAMMGPVIHLPHDTRASKEGRA</sequence>
<organism evidence="1 2">
    <name type="scientific">Massilia orientalis</name>
    <dbReference type="NCBI Taxonomy" id="3050128"/>
    <lineage>
        <taxon>Bacteria</taxon>
        <taxon>Pseudomonadati</taxon>
        <taxon>Pseudomonadota</taxon>
        <taxon>Betaproteobacteria</taxon>
        <taxon>Burkholderiales</taxon>
        <taxon>Oxalobacteraceae</taxon>
        <taxon>Telluria group</taxon>
        <taxon>Massilia</taxon>
    </lineage>
</organism>
<dbReference type="Proteomes" id="UP001168096">
    <property type="component" value="Unassembled WGS sequence"/>
</dbReference>